<dbReference type="CDD" id="cd15489">
    <property type="entry name" value="PHD_SF"/>
    <property type="match status" value="1"/>
</dbReference>
<gene>
    <name evidence="22" type="ORF">PPRIM_AZ9-3.1.T0470118</name>
</gene>
<feature type="domain" description="Post-SET" evidence="21">
    <location>
        <begin position="1574"/>
        <end position="1590"/>
    </location>
</feature>
<evidence type="ECO:0000256" key="1">
    <source>
        <dbReference type="ARBA" id="ARBA00004123"/>
    </source>
</evidence>
<evidence type="ECO:0000256" key="17">
    <source>
        <dbReference type="SAM" id="MobiDB-lite"/>
    </source>
</evidence>
<comment type="catalytic activity">
    <reaction evidence="13">
        <text>N(6),N(6)-dimethyl-L-lysyl(4)-[histone H3] + S-adenosyl-L-methionine = N(6),N(6),N(6)-trimethyl-L-lysyl(4)-[histone H3] + S-adenosyl-L-homocysteine + H(+)</text>
        <dbReference type="Rhea" id="RHEA:60272"/>
        <dbReference type="Rhea" id="RHEA-COMP:15537"/>
        <dbReference type="Rhea" id="RHEA-COMP:15540"/>
        <dbReference type="ChEBI" id="CHEBI:15378"/>
        <dbReference type="ChEBI" id="CHEBI:57856"/>
        <dbReference type="ChEBI" id="CHEBI:59789"/>
        <dbReference type="ChEBI" id="CHEBI:61961"/>
        <dbReference type="ChEBI" id="CHEBI:61976"/>
    </reaction>
</comment>
<comment type="caution">
    <text evidence="22">The sequence shown here is derived from an EMBL/GenBank/DDBJ whole genome shotgun (WGS) entry which is preliminary data.</text>
</comment>
<comment type="subcellular location">
    <subcellularLocation>
        <location evidence="1">Nucleus</location>
    </subcellularLocation>
</comment>
<protein>
    <recommendedName>
        <fullName evidence="2">[histone H3]-lysine(4) N-trimethyltransferase</fullName>
        <ecNumber evidence="2">2.1.1.354</ecNumber>
    </recommendedName>
</protein>
<dbReference type="PROSITE" id="PS50868">
    <property type="entry name" value="POST_SET"/>
    <property type="match status" value="1"/>
</dbReference>
<dbReference type="SMART" id="SM00508">
    <property type="entry name" value="PostSET"/>
    <property type="match status" value="1"/>
</dbReference>
<feature type="domain" description="PHD-type" evidence="19">
    <location>
        <begin position="452"/>
        <end position="508"/>
    </location>
</feature>
<dbReference type="PROSITE" id="PS50016">
    <property type="entry name" value="ZF_PHD_2"/>
    <property type="match status" value="1"/>
</dbReference>
<dbReference type="SMART" id="SM00249">
    <property type="entry name" value="PHD"/>
    <property type="match status" value="5"/>
</dbReference>
<dbReference type="PANTHER" id="PTHR45814">
    <property type="entry name" value="HISTONE-LYSINE N-METHYLTRANSFERASE SETD1"/>
    <property type="match status" value="1"/>
</dbReference>
<evidence type="ECO:0000259" key="19">
    <source>
        <dbReference type="PROSITE" id="PS50016"/>
    </source>
</evidence>
<dbReference type="Pfam" id="PF00856">
    <property type="entry name" value="SET"/>
    <property type="match status" value="1"/>
</dbReference>
<keyword evidence="3" id="KW-0489">Methyltransferase</keyword>
<keyword evidence="9" id="KW-0156">Chromatin regulator</keyword>
<reference evidence="22" key="1">
    <citation type="submission" date="2021-01" db="EMBL/GenBank/DDBJ databases">
        <authorList>
            <consortium name="Genoscope - CEA"/>
            <person name="William W."/>
        </authorList>
    </citation>
    <scope>NUCLEOTIDE SEQUENCE</scope>
</reference>
<keyword evidence="7 15" id="KW-0863">Zinc-finger</keyword>
<keyword evidence="23" id="KW-1185">Reference proteome</keyword>
<dbReference type="CDD" id="cd04369">
    <property type="entry name" value="Bromodomain"/>
    <property type="match status" value="1"/>
</dbReference>
<evidence type="ECO:0000256" key="12">
    <source>
        <dbReference type="ARBA" id="ARBA00047583"/>
    </source>
</evidence>
<sequence>MSEQLNISNGEYFKLVEKGVKITRGAVQKQSTYTDNQNISQSFNEQSSGEQALSSSHHQSSMIQQSTHNDQQKKTQKQKKSQHKKLPNSCTSCATQVIENSLCNECLIKYEKNKYCILCKKSMFERDKAENICECRDCGLYVHKKCEPLFKDRKPNFDSYRCPKCRIELRKIIFCELIRYLTYFDDEKLLWQYDPSSVKYREVIKNPIDFDTIHKKNKKGEYLDNPELKLYSDIKLMCFNFLEFNLSNPKAHRKGSILKILYDILFQQFRAYLKLTDEDLLTYKNNIHLFTSENVQMAFRLFLNYGFGGKDLVTIEGINNYIPLWEPQLLSITQPVPSRNVKSNLIQWEKTINPNLDFENEDEPLIKLNMIDFLKQQVQREIKIKIDINKITQRHPYLDYLFKLEPPQLTDDSIDSPQLQYIVKDLLIKDLSTVSLVQPFTMKVGCPELLFEYICCSCGGYEFLNNLLMCENCNKTYHFYCQINNSQYHQQRVIKSLQNWTCNNCVKCKECDKYGLKNDLFCCNCNDFYHFQCVFNNFIAPTDGLDYWKCKNCFKCANCQNTKLFDPELLSKIKPTTTSNTVHISIEYFQNFQYCLSCGLDVAGFRFCQFCEEYIQINNDQQSNECIEIENQELGSLYRLYFQDVKQKSIEKIYLNKETKPIKQYKQCIKCKQFYHVTCLLKNKKTINNEGICSDCSQDMSQLLFKIEKLKEQNIRQTIKAKSLKKVVPVVSNFLEWAPQLNQVQQTFIMENLEQLESLVSNFFQYQQNIENLKEDLTNNKDISDEYIGKLTQYWCARYNWFEAPRQLFTVTQQKRQEFVHFQLENDFHERQLLIHFFKQKKQFVIFSLQTILGQNNSLFEFNKVNRFALDTISLITDLQCCFVQHLKYEYSFQYLDNQYYTNYLNILDQYQNSRLYRMKFLQNQKQQLLFLPIPNSIVRSIKKQYTSQMVELKKQQAKDHILVQKGWLKIATNYLKQNIKQLNDKYSETQITEKLKSYQQNNQLIKQCIQEMKQLYDNKIQEAEQILIKQEQEMKQQPKEQCIIQNEYIQKFPQLDEDQLIESPLDKIQCQLCKKNGNRSVSGRLLYVDDIRWVHTNCVLWNEDSKECELTVKALLKNNNFKCEYCQQVGSSIICGKCRKRCHFYCGYKEQWAFTNSKKVYCQSCFDSQEQCVTSFMIWRKIVVQQKQDKKSQTILHRYSNTILIALKPSEQRGQFEELNLLTLRDKILYISLNMKEFKIKYAEVNKQQFLKECEKSDKNRQLQFSVTKLVLDKYPYKEYKVQNLQELLDSFKDNNIKGIEFTENLGEFFLLYTQQVRQQLLDTKNIQKMCNSVCQFSQFKEWFYQQSFVEDLPLDERMQILQQISRVITETQVNENTIYDNHPMLYDSLPTIKHQNSKLSRKDPQQKIVTINPNDILEEANLLTEELKQIDKQEELEKKLKQESKNQKQKNKLYVAPSHIHKYGLFTKQDFKKGDFVIEYTGEVIRNALADYRELTYNEQGFGDCYMFRASKTKVIDATFKGSEARFLNHSCQPNCDSLLLDEKILIYARKDISIGEELTYDYQFEIEAESQKIQCSCGAKNCIGRLN</sequence>
<dbReference type="InterPro" id="IPR044570">
    <property type="entry name" value="Set1-like"/>
</dbReference>
<dbReference type="PROSITE" id="PS50014">
    <property type="entry name" value="BROMODOMAIN_2"/>
    <property type="match status" value="1"/>
</dbReference>
<dbReference type="EMBL" id="CAJJDM010000047">
    <property type="protein sequence ID" value="CAD8071318.1"/>
    <property type="molecule type" value="Genomic_DNA"/>
</dbReference>
<proteinExistence type="predicted"/>
<keyword evidence="14" id="KW-0103">Bromodomain</keyword>
<feature type="compositionally biased region" description="Basic residues" evidence="17">
    <location>
        <begin position="74"/>
        <end position="86"/>
    </location>
</feature>
<dbReference type="InterPro" id="IPR001487">
    <property type="entry name" value="Bromodomain"/>
</dbReference>
<dbReference type="EC" id="2.1.1.354" evidence="2"/>
<evidence type="ECO:0000256" key="7">
    <source>
        <dbReference type="ARBA" id="ARBA00022771"/>
    </source>
</evidence>
<dbReference type="SMART" id="SM00317">
    <property type="entry name" value="SET"/>
    <property type="match status" value="1"/>
</dbReference>
<keyword evidence="4" id="KW-0808">Transferase</keyword>
<dbReference type="GO" id="GO:0140999">
    <property type="term" value="F:histone H3K4 trimethyltransferase activity"/>
    <property type="evidence" value="ECO:0007669"/>
    <property type="project" value="UniProtKB-EC"/>
</dbReference>
<dbReference type="PROSITE" id="PS50280">
    <property type="entry name" value="SET"/>
    <property type="match status" value="1"/>
</dbReference>
<dbReference type="InterPro" id="IPR003616">
    <property type="entry name" value="Post-SET_dom"/>
</dbReference>
<feature type="domain" description="Bromo" evidence="18">
    <location>
        <begin position="200"/>
        <end position="252"/>
    </location>
</feature>
<dbReference type="InterPro" id="IPR001965">
    <property type="entry name" value="Znf_PHD"/>
</dbReference>
<name>A0A8S1LSD2_PARPR</name>
<feature type="domain" description="SET" evidence="20">
    <location>
        <begin position="1453"/>
        <end position="1566"/>
    </location>
</feature>
<dbReference type="PANTHER" id="PTHR45814:SF2">
    <property type="entry name" value="HISTONE-LYSINE N-METHYLTRANSFERASE SETD1"/>
    <property type="match status" value="1"/>
</dbReference>
<evidence type="ECO:0000259" key="21">
    <source>
        <dbReference type="PROSITE" id="PS50868"/>
    </source>
</evidence>
<dbReference type="InterPro" id="IPR019787">
    <property type="entry name" value="Znf_PHD-finger"/>
</dbReference>
<keyword evidence="6" id="KW-0479">Metal-binding</keyword>
<evidence type="ECO:0000256" key="16">
    <source>
        <dbReference type="SAM" id="Coils"/>
    </source>
</evidence>
<evidence type="ECO:0000256" key="3">
    <source>
        <dbReference type="ARBA" id="ARBA00022603"/>
    </source>
</evidence>
<evidence type="ECO:0000256" key="4">
    <source>
        <dbReference type="ARBA" id="ARBA00022679"/>
    </source>
</evidence>
<evidence type="ECO:0000313" key="23">
    <source>
        <dbReference type="Proteomes" id="UP000688137"/>
    </source>
</evidence>
<comment type="catalytic activity">
    <reaction evidence="12">
        <text>N(6)-methyl-L-lysyl(4)-[histone H3] + S-adenosyl-L-methionine = N(6),N(6)-dimethyl-L-lysyl(4)-[histone H3] + S-adenosyl-L-homocysteine + H(+)</text>
        <dbReference type="Rhea" id="RHEA:60268"/>
        <dbReference type="Rhea" id="RHEA-COMP:15540"/>
        <dbReference type="Rhea" id="RHEA-COMP:15543"/>
        <dbReference type="ChEBI" id="CHEBI:15378"/>
        <dbReference type="ChEBI" id="CHEBI:57856"/>
        <dbReference type="ChEBI" id="CHEBI:59789"/>
        <dbReference type="ChEBI" id="CHEBI:61929"/>
        <dbReference type="ChEBI" id="CHEBI:61976"/>
    </reaction>
</comment>
<dbReference type="CDD" id="cd10518">
    <property type="entry name" value="SET_SETD1-like"/>
    <property type="match status" value="1"/>
</dbReference>
<dbReference type="OMA" id="QTFIMEN"/>
<keyword evidence="16" id="KW-0175">Coiled coil</keyword>
<feature type="coiled-coil region" evidence="16">
    <location>
        <begin position="1010"/>
        <end position="1041"/>
    </location>
</feature>
<evidence type="ECO:0000256" key="5">
    <source>
        <dbReference type="ARBA" id="ARBA00022691"/>
    </source>
</evidence>
<evidence type="ECO:0000256" key="13">
    <source>
        <dbReference type="ARBA" id="ARBA00049129"/>
    </source>
</evidence>
<feature type="compositionally biased region" description="Low complexity" evidence="17">
    <location>
        <begin position="54"/>
        <end position="68"/>
    </location>
</feature>
<dbReference type="Proteomes" id="UP000688137">
    <property type="component" value="Unassembled WGS sequence"/>
</dbReference>
<evidence type="ECO:0000256" key="9">
    <source>
        <dbReference type="ARBA" id="ARBA00022853"/>
    </source>
</evidence>
<evidence type="ECO:0000256" key="11">
    <source>
        <dbReference type="ARBA" id="ARBA00047571"/>
    </source>
</evidence>
<feature type="compositionally biased region" description="Polar residues" evidence="17">
    <location>
        <begin position="42"/>
        <end position="53"/>
    </location>
</feature>
<feature type="coiled-coil region" evidence="16">
    <location>
        <begin position="1425"/>
        <end position="1455"/>
    </location>
</feature>
<evidence type="ECO:0000256" key="10">
    <source>
        <dbReference type="ARBA" id="ARBA00023242"/>
    </source>
</evidence>
<comment type="catalytic activity">
    <reaction evidence="11">
        <text>L-lysyl(4)-[histone H3] + 3 S-adenosyl-L-methionine = N(6),N(6),N(6)-trimethyl-L-lysyl(4)-[histone H3] + 3 S-adenosyl-L-homocysteine + 3 H(+)</text>
        <dbReference type="Rhea" id="RHEA:60260"/>
        <dbReference type="Rhea" id="RHEA-COMP:15537"/>
        <dbReference type="Rhea" id="RHEA-COMP:15547"/>
        <dbReference type="ChEBI" id="CHEBI:15378"/>
        <dbReference type="ChEBI" id="CHEBI:29969"/>
        <dbReference type="ChEBI" id="CHEBI:57856"/>
        <dbReference type="ChEBI" id="CHEBI:59789"/>
        <dbReference type="ChEBI" id="CHEBI:61961"/>
        <dbReference type="EC" id="2.1.1.354"/>
    </reaction>
</comment>
<dbReference type="GO" id="GO:0048188">
    <property type="term" value="C:Set1C/COMPASS complex"/>
    <property type="evidence" value="ECO:0007669"/>
    <property type="project" value="TreeGrafter"/>
</dbReference>
<evidence type="ECO:0000259" key="20">
    <source>
        <dbReference type="PROSITE" id="PS50280"/>
    </source>
</evidence>
<keyword evidence="5" id="KW-0949">S-adenosyl-L-methionine</keyword>
<evidence type="ECO:0000256" key="14">
    <source>
        <dbReference type="PROSITE-ProRule" id="PRU00035"/>
    </source>
</evidence>
<keyword evidence="10" id="KW-0539">Nucleus</keyword>
<evidence type="ECO:0000256" key="8">
    <source>
        <dbReference type="ARBA" id="ARBA00022833"/>
    </source>
</evidence>
<dbReference type="Pfam" id="PF00439">
    <property type="entry name" value="Bromodomain"/>
    <property type="match status" value="1"/>
</dbReference>
<evidence type="ECO:0000256" key="15">
    <source>
        <dbReference type="PROSITE-ProRule" id="PRU00146"/>
    </source>
</evidence>
<dbReference type="GO" id="GO:0008270">
    <property type="term" value="F:zinc ion binding"/>
    <property type="evidence" value="ECO:0007669"/>
    <property type="project" value="UniProtKB-KW"/>
</dbReference>
<evidence type="ECO:0000256" key="2">
    <source>
        <dbReference type="ARBA" id="ARBA00012182"/>
    </source>
</evidence>
<evidence type="ECO:0000313" key="22">
    <source>
        <dbReference type="EMBL" id="CAD8071318.1"/>
    </source>
</evidence>
<keyword evidence="8" id="KW-0862">Zinc</keyword>
<dbReference type="SMART" id="SM00297">
    <property type="entry name" value="BROMO"/>
    <property type="match status" value="1"/>
</dbReference>
<accession>A0A8S1LSD2</accession>
<feature type="region of interest" description="Disordered" evidence="17">
    <location>
        <begin position="42"/>
        <end position="87"/>
    </location>
</feature>
<dbReference type="InterPro" id="IPR001214">
    <property type="entry name" value="SET_dom"/>
</dbReference>
<dbReference type="GO" id="GO:0032259">
    <property type="term" value="P:methylation"/>
    <property type="evidence" value="ECO:0007669"/>
    <property type="project" value="UniProtKB-KW"/>
</dbReference>
<organism evidence="22 23">
    <name type="scientific">Paramecium primaurelia</name>
    <dbReference type="NCBI Taxonomy" id="5886"/>
    <lineage>
        <taxon>Eukaryota</taxon>
        <taxon>Sar</taxon>
        <taxon>Alveolata</taxon>
        <taxon>Ciliophora</taxon>
        <taxon>Intramacronucleata</taxon>
        <taxon>Oligohymenophorea</taxon>
        <taxon>Peniculida</taxon>
        <taxon>Parameciidae</taxon>
        <taxon>Paramecium</taxon>
    </lineage>
</organism>
<evidence type="ECO:0000259" key="18">
    <source>
        <dbReference type="PROSITE" id="PS50014"/>
    </source>
</evidence>
<evidence type="ECO:0000256" key="6">
    <source>
        <dbReference type="ARBA" id="ARBA00022723"/>
    </source>
</evidence>